<evidence type="ECO:0000313" key="6">
    <source>
        <dbReference type="EMBL" id="EKU48230.1"/>
    </source>
</evidence>
<keyword evidence="7" id="KW-1185">Reference proteome</keyword>
<keyword evidence="4" id="KW-0663">Pyridoxal phosphate</keyword>
<dbReference type="InterPro" id="IPR015421">
    <property type="entry name" value="PyrdxlP-dep_Trfase_major"/>
</dbReference>
<dbReference type="RefSeq" id="WP_009383365.1">
    <property type="nucleotide sequence ID" value="NZ_AMSQ01000007.1"/>
</dbReference>
<name>K9B375_9STAP</name>
<dbReference type="InterPro" id="IPR004839">
    <property type="entry name" value="Aminotransferase_I/II_large"/>
</dbReference>
<dbReference type="OrthoDB" id="9807157at2"/>
<dbReference type="PANTHER" id="PTHR13693:SF100">
    <property type="entry name" value="8-AMINO-7-OXONONANOATE SYNTHASE"/>
    <property type="match status" value="1"/>
</dbReference>
<evidence type="ECO:0000256" key="2">
    <source>
        <dbReference type="ARBA" id="ARBA00011738"/>
    </source>
</evidence>
<dbReference type="Proteomes" id="UP000009885">
    <property type="component" value="Unassembled WGS sequence"/>
</dbReference>
<evidence type="ECO:0000256" key="4">
    <source>
        <dbReference type="ARBA" id="ARBA00022898"/>
    </source>
</evidence>
<dbReference type="InterPro" id="IPR015424">
    <property type="entry name" value="PyrdxlP-dep_Trfase"/>
</dbReference>
<dbReference type="GO" id="GO:0030170">
    <property type="term" value="F:pyridoxal phosphate binding"/>
    <property type="evidence" value="ECO:0007669"/>
    <property type="project" value="InterPro"/>
</dbReference>
<gene>
    <name evidence="6" type="ORF">C273_05972</name>
</gene>
<keyword evidence="3" id="KW-0808">Transferase</keyword>
<dbReference type="InterPro" id="IPR050087">
    <property type="entry name" value="AON_synthase_class-II"/>
</dbReference>
<accession>K9B375</accession>
<dbReference type="InterPro" id="IPR015422">
    <property type="entry name" value="PyrdxlP-dep_Trfase_small"/>
</dbReference>
<dbReference type="Pfam" id="PF00155">
    <property type="entry name" value="Aminotran_1_2"/>
    <property type="match status" value="1"/>
</dbReference>
<dbReference type="Gene3D" id="3.90.1150.10">
    <property type="entry name" value="Aspartate Aminotransferase, domain 1"/>
    <property type="match status" value="1"/>
</dbReference>
<dbReference type="PANTHER" id="PTHR13693">
    <property type="entry name" value="CLASS II AMINOTRANSFERASE/8-AMINO-7-OXONONANOATE SYNTHASE"/>
    <property type="match status" value="1"/>
</dbReference>
<dbReference type="AlphaFoldDB" id="K9B375"/>
<dbReference type="GO" id="GO:0008710">
    <property type="term" value="F:8-amino-7-oxononanoate synthase activity"/>
    <property type="evidence" value="ECO:0007669"/>
    <property type="project" value="TreeGrafter"/>
</dbReference>
<dbReference type="eggNOG" id="COG0156">
    <property type="taxonomic scope" value="Bacteria"/>
</dbReference>
<comment type="caution">
    <text evidence="6">The sequence shown here is derived from an EMBL/GenBank/DDBJ whole genome shotgun (WGS) entry which is preliminary data.</text>
</comment>
<dbReference type="STRING" id="1229783.C273_05972"/>
<comment type="cofactor">
    <cofactor evidence="1">
        <name>pyridoxal 5'-phosphate</name>
        <dbReference type="ChEBI" id="CHEBI:597326"/>
    </cofactor>
</comment>
<evidence type="ECO:0000313" key="7">
    <source>
        <dbReference type="Proteomes" id="UP000009885"/>
    </source>
</evidence>
<dbReference type="GO" id="GO:0009102">
    <property type="term" value="P:biotin biosynthetic process"/>
    <property type="evidence" value="ECO:0007669"/>
    <property type="project" value="TreeGrafter"/>
</dbReference>
<dbReference type="Gene3D" id="3.40.640.10">
    <property type="entry name" value="Type I PLP-dependent aspartate aminotransferase-like (Major domain)"/>
    <property type="match status" value="1"/>
</dbReference>
<comment type="subunit">
    <text evidence="2">Homodimer.</text>
</comment>
<proteinExistence type="predicted"/>
<reference evidence="6 7" key="1">
    <citation type="journal article" date="2013" name="Genome Announc.">
        <title>Genome Sequence of Staphylococcus massiliensis Strain S46, Isolated from the Surface of Healthy Human Skin.</title>
        <authorList>
            <person name="Srivastav R."/>
            <person name="Singh A."/>
            <person name="Jangir P.K."/>
            <person name="Kumari C."/>
            <person name="Muduli S."/>
            <person name="Sharma R."/>
        </authorList>
    </citation>
    <scope>NUCLEOTIDE SEQUENCE [LARGE SCALE GENOMIC DNA]</scope>
    <source>
        <strain evidence="6 7">S46</strain>
    </source>
</reference>
<evidence type="ECO:0000256" key="1">
    <source>
        <dbReference type="ARBA" id="ARBA00001933"/>
    </source>
</evidence>
<organism evidence="6 7">
    <name type="scientific">Staphylococcus massiliensis S46</name>
    <dbReference type="NCBI Taxonomy" id="1229783"/>
    <lineage>
        <taxon>Bacteria</taxon>
        <taxon>Bacillati</taxon>
        <taxon>Bacillota</taxon>
        <taxon>Bacilli</taxon>
        <taxon>Bacillales</taxon>
        <taxon>Staphylococcaceae</taxon>
        <taxon>Staphylococcus</taxon>
    </lineage>
</organism>
<dbReference type="SUPFAM" id="SSF53383">
    <property type="entry name" value="PLP-dependent transferases"/>
    <property type="match status" value="1"/>
</dbReference>
<dbReference type="PATRIC" id="fig|1229783.3.peg.1209"/>
<dbReference type="EMBL" id="AMSQ01000007">
    <property type="protein sequence ID" value="EKU48230.1"/>
    <property type="molecule type" value="Genomic_DNA"/>
</dbReference>
<evidence type="ECO:0000259" key="5">
    <source>
        <dbReference type="Pfam" id="PF00155"/>
    </source>
</evidence>
<evidence type="ECO:0000256" key="3">
    <source>
        <dbReference type="ARBA" id="ARBA00022679"/>
    </source>
</evidence>
<sequence length="373" mass="42460">MDFEASLQRIKDQGLYRELTSFNKVDQATIRTETDTYINFTSNDYLGLGQCSRATDMDATLKDVGMHYASSRLVSGNTYLYEAIEHDMSAIFQFKHSLITTSGYAANLAAFSIFRNEPHVMVFSDEKNHASIIDGIKLNRLETVVYPHLDYNTLEDELAKYPHTTKIIVSDSIFSTNGDMVDIDQLKHLKDNYQDTYIILDDAHGLGLNMFQSYDAVDILTSSLSKALGAFGGLIMTRDTMMHDLIINKGRSFIYSGCLPNYNLIQLRHLLDIYQSETYRQSDLKALSSYFNRQYAALFKAEPFTLAPIKAIPVNDIENGFKVHAYLKAHGFLTSFFRYPTVETPMIRLSLTSMHTKSDIDNFLTTLSNFEER</sequence>
<feature type="domain" description="Aminotransferase class I/classII large" evidence="5">
    <location>
        <begin position="37"/>
        <end position="366"/>
    </location>
</feature>
<protein>
    <submittedName>
        <fullName evidence="6">8-amino-7-oxononanoate synthase</fullName>
    </submittedName>
</protein>